<gene>
    <name evidence="7" type="primary">LOC101864272</name>
</gene>
<dbReference type="InterPro" id="IPR001254">
    <property type="entry name" value="Trypsin_dom"/>
</dbReference>
<dbReference type="CDD" id="cd00190">
    <property type="entry name" value="Tryp_SPc"/>
    <property type="match status" value="1"/>
</dbReference>
<dbReference type="InterPro" id="IPR051487">
    <property type="entry name" value="Ser/Thr_Proteases_Immune/Dev"/>
</dbReference>
<dbReference type="RefSeq" id="XP_005090183.1">
    <property type="nucleotide sequence ID" value="XM_005090126.3"/>
</dbReference>
<dbReference type="PROSITE" id="PS50240">
    <property type="entry name" value="TRYPSIN_DOM"/>
    <property type="match status" value="1"/>
</dbReference>
<dbReference type="PANTHER" id="PTHR24256">
    <property type="entry name" value="TRYPTASE-RELATED"/>
    <property type="match status" value="1"/>
</dbReference>
<evidence type="ECO:0000256" key="4">
    <source>
        <dbReference type="SAM" id="SignalP"/>
    </source>
</evidence>
<evidence type="ECO:0000256" key="3">
    <source>
        <dbReference type="RuleBase" id="RU363034"/>
    </source>
</evidence>
<accession>A0ABM0JC00</accession>
<sequence>MVSWSVSSSLVLLWTLLVVQCHGHKHNIQADRVKRTIGGESFSRGTWPWLALLRATIVTNRLFGFFPVSHYHLYCGGVLISDRWILSAAHCFTENGEPARRPWNWEARLASVRLRPSIRERVLDVVGRVFDQNELRQWEISLDRIVVHPGYNASSLFSDDIALVRLSRPVPNPRRFSLIQNVTLPDANDNSFPMPGEVCVTKGWGCTARGGGPSTRAHQVEMPIYPASNCLNSYNLITMERRLCAGHRNMNIGVCRGDSGSPLVCRRGNDYVLAGIVSFTSRQRPESFPAVFTKVTDYIPWIEQVTGIRNF</sequence>
<evidence type="ECO:0000313" key="7">
    <source>
        <dbReference type="RefSeq" id="XP_005090183.1"/>
    </source>
</evidence>
<dbReference type="InterPro" id="IPR001314">
    <property type="entry name" value="Peptidase_S1A"/>
</dbReference>
<dbReference type="InterPro" id="IPR033116">
    <property type="entry name" value="TRYPSIN_SER"/>
</dbReference>
<evidence type="ECO:0000256" key="2">
    <source>
        <dbReference type="ARBA" id="ARBA00024195"/>
    </source>
</evidence>
<proteinExistence type="inferred from homology"/>
<dbReference type="GO" id="GO:0008233">
    <property type="term" value="F:peptidase activity"/>
    <property type="evidence" value="ECO:0007669"/>
    <property type="project" value="UniProtKB-KW"/>
</dbReference>
<feature type="domain" description="Peptidase S1" evidence="5">
    <location>
        <begin position="36"/>
        <end position="307"/>
    </location>
</feature>
<dbReference type="PROSITE" id="PS00135">
    <property type="entry name" value="TRYPSIN_SER"/>
    <property type="match status" value="1"/>
</dbReference>
<comment type="similarity">
    <text evidence="2">Belongs to the peptidase S1 family. CLIP subfamily.</text>
</comment>
<keyword evidence="1" id="KW-1015">Disulfide bond</keyword>
<dbReference type="Gene3D" id="2.40.10.10">
    <property type="entry name" value="Trypsin-like serine proteases"/>
    <property type="match status" value="1"/>
</dbReference>
<keyword evidence="7" id="KW-0472">Membrane</keyword>
<dbReference type="PRINTS" id="PR00722">
    <property type="entry name" value="CHYMOTRYPSIN"/>
</dbReference>
<evidence type="ECO:0000259" key="5">
    <source>
        <dbReference type="PROSITE" id="PS50240"/>
    </source>
</evidence>
<dbReference type="GeneID" id="101864272"/>
<keyword evidence="7" id="KW-0812">Transmembrane</keyword>
<evidence type="ECO:0000313" key="6">
    <source>
        <dbReference type="Proteomes" id="UP000694888"/>
    </source>
</evidence>
<dbReference type="Pfam" id="PF00089">
    <property type="entry name" value="Trypsin"/>
    <property type="match status" value="1"/>
</dbReference>
<dbReference type="InterPro" id="IPR018114">
    <property type="entry name" value="TRYPSIN_HIS"/>
</dbReference>
<organism evidence="6 7">
    <name type="scientific">Aplysia californica</name>
    <name type="common">California sea hare</name>
    <dbReference type="NCBI Taxonomy" id="6500"/>
    <lineage>
        <taxon>Eukaryota</taxon>
        <taxon>Metazoa</taxon>
        <taxon>Spiralia</taxon>
        <taxon>Lophotrochozoa</taxon>
        <taxon>Mollusca</taxon>
        <taxon>Gastropoda</taxon>
        <taxon>Heterobranchia</taxon>
        <taxon>Euthyneura</taxon>
        <taxon>Tectipleura</taxon>
        <taxon>Aplysiida</taxon>
        <taxon>Aplysioidea</taxon>
        <taxon>Aplysiidae</taxon>
        <taxon>Aplysia</taxon>
    </lineage>
</organism>
<dbReference type="SUPFAM" id="SSF50494">
    <property type="entry name" value="Trypsin-like serine proteases"/>
    <property type="match status" value="1"/>
</dbReference>
<keyword evidence="3 7" id="KW-0645">Protease</keyword>
<dbReference type="Proteomes" id="UP000694888">
    <property type="component" value="Unplaced"/>
</dbReference>
<dbReference type="InterPro" id="IPR043504">
    <property type="entry name" value="Peptidase_S1_PA_chymotrypsin"/>
</dbReference>
<keyword evidence="4" id="KW-0732">Signal</keyword>
<keyword evidence="3" id="KW-0378">Hydrolase</keyword>
<dbReference type="SMART" id="SM00020">
    <property type="entry name" value="Tryp_SPc"/>
    <property type="match status" value="1"/>
</dbReference>
<dbReference type="PROSITE" id="PS00134">
    <property type="entry name" value="TRYPSIN_HIS"/>
    <property type="match status" value="1"/>
</dbReference>
<keyword evidence="6" id="KW-1185">Reference proteome</keyword>
<dbReference type="InterPro" id="IPR009003">
    <property type="entry name" value="Peptidase_S1_PA"/>
</dbReference>
<feature type="signal peptide" evidence="4">
    <location>
        <begin position="1"/>
        <end position="23"/>
    </location>
</feature>
<protein>
    <submittedName>
        <fullName evidence="7">Transmembrane protease serine 6</fullName>
    </submittedName>
</protein>
<evidence type="ECO:0000256" key="1">
    <source>
        <dbReference type="ARBA" id="ARBA00023157"/>
    </source>
</evidence>
<reference evidence="7" key="1">
    <citation type="submission" date="2025-08" db="UniProtKB">
        <authorList>
            <consortium name="RefSeq"/>
        </authorList>
    </citation>
    <scope>IDENTIFICATION</scope>
</reference>
<dbReference type="GO" id="GO:0006508">
    <property type="term" value="P:proteolysis"/>
    <property type="evidence" value="ECO:0007669"/>
    <property type="project" value="UniProtKB-KW"/>
</dbReference>
<keyword evidence="3" id="KW-0720">Serine protease</keyword>
<feature type="chain" id="PRO_5045902889" evidence="4">
    <location>
        <begin position="24"/>
        <end position="311"/>
    </location>
</feature>
<name>A0ABM0JC00_APLCA</name>